<accession>A0ACB9FWL5</accession>
<name>A0ACB9FWL5_9ASTR</name>
<gene>
    <name evidence="1" type="ORF">L1987_45501</name>
</gene>
<proteinExistence type="predicted"/>
<protein>
    <submittedName>
        <fullName evidence="1">Uncharacterized protein</fullName>
    </submittedName>
</protein>
<evidence type="ECO:0000313" key="1">
    <source>
        <dbReference type="EMBL" id="KAI3775749.1"/>
    </source>
</evidence>
<organism evidence="1 2">
    <name type="scientific">Smallanthus sonchifolius</name>
    <dbReference type="NCBI Taxonomy" id="185202"/>
    <lineage>
        <taxon>Eukaryota</taxon>
        <taxon>Viridiplantae</taxon>
        <taxon>Streptophyta</taxon>
        <taxon>Embryophyta</taxon>
        <taxon>Tracheophyta</taxon>
        <taxon>Spermatophyta</taxon>
        <taxon>Magnoliopsida</taxon>
        <taxon>eudicotyledons</taxon>
        <taxon>Gunneridae</taxon>
        <taxon>Pentapetalae</taxon>
        <taxon>asterids</taxon>
        <taxon>campanulids</taxon>
        <taxon>Asterales</taxon>
        <taxon>Asteraceae</taxon>
        <taxon>Asteroideae</taxon>
        <taxon>Heliantheae alliance</taxon>
        <taxon>Millerieae</taxon>
        <taxon>Smallanthus</taxon>
    </lineage>
</organism>
<sequence length="101" mass="11511">MIQSSCTFHGLPDEDPHAHIANFLEICDTFKLNGVSNDAIRLRMFPFPLRERAKAWLNSLPTGSITTWDNLAQKFLSKYILLAKTAKLRNDITTFNQEDGE</sequence>
<dbReference type="EMBL" id="CM042032">
    <property type="protein sequence ID" value="KAI3775749.1"/>
    <property type="molecule type" value="Genomic_DNA"/>
</dbReference>
<keyword evidence="2" id="KW-1185">Reference proteome</keyword>
<dbReference type="Proteomes" id="UP001056120">
    <property type="component" value="Linkage Group LG15"/>
</dbReference>
<comment type="caution">
    <text evidence="1">The sequence shown here is derived from an EMBL/GenBank/DDBJ whole genome shotgun (WGS) entry which is preliminary data.</text>
</comment>
<reference evidence="1 2" key="2">
    <citation type="journal article" date="2022" name="Mol. Ecol. Resour.">
        <title>The genomes of chicory, endive, great burdock and yacon provide insights into Asteraceae paleo-polyploidization history and plant inulin production.</title>
        <authorList>
            <person name="Fan W."/>
            <person name="Wang S."/>
            <person name="Wang H."/>
            <person name="Wang A."/>
            <person name="Jiang F."/>
            <person name="Liu H."/>
            <person name="Zhao H."/>
            <person name="Xu D."/>
            <person name="Zhang Y."/>
        </authorList>
    </citation>
    <scope>NUCLEOTIDE SEQUENCE [LARGE SCALE GENOMIC DNA]</scope>
    <source>
        <strain evidence="2">cv. Yunnan</strain>
        <tissue evidence="1">Leaves</tissue>
    </source>
</reference>
<reference evidence="2" key="1">
    <citation type="journal article" date="2022" name="Mol. Ecol. Resour.">
        <title>The genomes of chicory, endive, great burdock and yacon provide insights into Asteraceae palaeo-polyploidization history and plant inulin production.</title>
        <authorList>
            <person name="Fan W."/>
            <person name="Wang S."/>
            <person name="Wang H."/>
            <person name="Wang A."/>
            <person name="Jiang F."/>
            <person name="Liu H."/>
            <person name="Zhao H."/>
            <person name="Xu D."/>
            <person name="Zhang Y."/>
        </authorList>
    </citation>
    <scope>NUCLEOTIDE SEQUENCE [LARGE SCALE GENOMIC DNA]</scope>
    <source>
        <strain evidence="2">cv. Yunnan</strain>
    </source>
</reference>
<evidence type="ECO:0000313" key="2">
    <source>
        <dbReference type="Proteomes" id="UP001056120"/>
    </source>
</evidence>